<keyword evidence="2" id="KW-0812">Transmembrane</keyword>
<comment type="caution">
    <text evidence="5">The sequence shown here is derived from an EMBL/GenBank/DDBJ whole genome shotgun (WGS) entry which is preliminary data.</text>
</comment>
<proteinExistence type="predicted"/>
<keyword evidence="6" id="KW-1185">Reference proteome</keyword>
<dbReference type="PANTHER" id="PTHR46826:SF1">
    <property type="entry name" value="TVP38_TMEM64 FAMILY MEMBRANE PROTEIN YDJX"/>
    <property type="match status" value="1"/>
</dbReference>
<feature type="chain" id="PRO_5044878340" description="VTT domain-containing protein" evidence="3">
    <location>
        <begin position="28"/>
        <end position="403"/>
    </location>
</feature>
<feature type="compositionally biased region" description="Polar residues" evidence="1">
    <location>
        <begin position="65"/>
        <end position="76"/>
    </location>
</feature>
<evidence type="ECO:0000256" key="2">
    <source>
        <dbReference type="SAM" id="Phobius"/>
    </source>
</evidence>
<feature type="transmembrane region" description="Helical" evidence="2">
    <location>
        <begin position="364"/>
        <end position="382"/>
    </location>
</feature>
<feature type="transmembrane region" description="Helical" evidence="2">
    <location>
        <begin position="326"/>
        <end position="344"/>
    </location>
</feature>
<feature type="signal peptide" evidence="3">
    <location>
        <begin position="1"/>
        <end position="27"/>
    </location>
</feature>
<feature type="region of interest" description="Disordered" evidence="1">
    <location>
        <begin position="65"/>
        <end position="105"/>
    </location>
</feature>
<evidence type="ECO:0000256" key="1">
    <source>
        <dbReference type="SAM" id="MobiDB-lite"/>
    </source>
</evidence>
<name>A0ABD3PBE2_9STRA</name>
<feature type="compositionally biased region" description="Polar residues" evidence="1">
    <location>
        <begin position="89"/>
        <end position="99"/>
    </location>
</feature>
<keyword evidence="2" id="KW-1133">Transmembrane helix</keyword>
<reference evidence="5 6" key="1">
    <citation type="submission" date="2024-10" db="EMBL/GenBank/DDBJ databases">
        <title>Updated reference genomes for cyclostephanoid diatoms.</title>
        <authorList>
            <person name="Roberts W.R."/>
            <person name="Alverson A.J."/>
        </authorList>
    </citation>
    <scope>NUCLEOTIDE SEQUENCE [LARGE SCALE GENOMIC DNA]</scope>
    <source>
        <strain evidence="5 6">AJA276-08</strain>
    </source>
</reference>
<feature type="compositionally biased region" description="Basic and acidic residues" evidence="1">
    <location>
        <begin position="77"/>
        <end position="88"/>
    </location>
</feature>
<evidence type="ECO:0000313" key="6">
    <source>
        <dbReference type="Proteomes" id="UP001530315"/>
    </source>
</evidence>
<feature type="domain" description="VTT" evidence="4">
    <location>
        <begin position="235"/>
        <end position="349"/>
    </location>
</feature>
<feature type="region of interest" description="Disordered" evidence="1">
    <location>
        <begin position="130"/>
        <end position="153"/>
    </location>
</feature>
<dbReference type="InterPro" id="IPR053240">
    <property type="entry name" value="VTT_domain"/>
</dbReference>
<feature type="transmembrane region" description="Helical" evidence="2">
    <location>
        <begin position="214"/>
        <end position="236"/>
    </location>
</feature>
<dbReference type="Pfam" id="PF09335">
    <property type="entry name" value="VTT_dom"/>
    <property type="match status" value="1"/>
</dbReference>
<keyword evidence="3" id="KW-0732">Signal</keyword>
<dbReference type="PANTHER" id="PTHR46826">
    <property type="match status" value="1"/>
</dbReference>
<sequence>MAAPAFAAARSISLVIVVLLRVENAHSFALAPESSTRRMKTIRRAGIPPYHNPRVSSLTTTESFATRLAKSSSGSHTVDEKKDDRRDGTPTSASGGSKSSGHDPNDVVDDVWINQMLAFFDGDKAAIETDPKSSAKMSKAQDVADGRTVDDSSESTKSILIGGTAIILIAAGALAVAMGNDMGIDLDLELLAKDPSNSFDTILRSLETLDVQRAMVYFSSFYVLAEILAIPAVPILTASSGYLFGTLPGTAVCLLSAATAATISFVIGRTLLRGYVERVLADNPKFRSMDRAIEKGGFRLMLLVRLSPLFPFALSNYLYGASSLRFAPYFLGTVFGFLPGTFAYVYAGRVGKALTIDSATSEPWYVYVGGMAALVVLLKIAGDVASSVIESLEDEDMDDLELD</sequence>
<feature type="transmembrane region" description="Helical" evidence="2">
    <location>
        <begin position="296"/>
        <end position="314"/>
    </location>
</feature>
<evidence type="ECO:0000256" key="3">
    <source>
        <dbReference type="SAM" id="SignalP"/>
    </source>
</evidence>
<evidence type="ECO:0000259" key="4">
    <source>
        <dbReference type="Pfam" id="PF09335"/>
    </source>
</evidence>
<gene>
    <name evidence="5" type="ORF">ACHAW5_006893</name>
</gene>
<feature type="transmembrane region" description="Helical" evidence="2">
    <location>
        <begin position="242"/>
        <end position="268"/>
    </location>
</feature>
<protein>
    <recommendedName>
        <fullName evidence="4">VTT domain-containing protein</fullName>
    </recommendedName>
</protein>
<keyword evidence="2" id="KW-0472">Membrane</keyword>
<accession>A0ABD3PBE2</accession>
<dbReference type="EMBL" id="JALLAZ020000894">
    <property type="protein sequence ID" value="KAL3785334.1"/>
    <property type="molecule type" value="Genomic_DNA"/>
</dbReference>
<evidence type="ECO:0000313" key="5">
    <source>
        <dbReference type="EMBL" id="KAL3785334.1"/>
    </source>
</evidence>
<feature type="transmembrane region" description="Helical" evidence="2">
    <location>
        <begin position="159"/>
        <end position="178"/>
    </location>
</feature>
<dbReference type="Proteomes" id="UP001530315">
    <property type="component" value="Unassembled WGS sequence"/>
</dbReference>
<dbReference type="InterPro" id="IPR032816">
    <property type="entry name" value="VTT_dom"/>
</dbReference>
<dbReference type="AlphaFoldDB" id="A0ABD3PBE2"/>
<organism evidence="5 6">
    <name type="scientific">Stephanodiscus triporus</name>
    <dbReference type="NCBI Taxonomy" id="2934178"/>
    <lineage>
        <taxon>Eukaryota</taxon>
        <taxon>Sar</taxon>
        <taxon>Stramenopiles</taxon>
        <taxon>Ochrophyta</taxon>
        <taxon>Bacillariophyta</taxon>
        <taxon>Coscinodiscophyceae</taxon>
        <taxon>Thalassiosirophycidae</taxon>
        <taxon>Stephanodiscales</taxon>
        <taxon>Stephanodiscaceae</taxon>
        <taxon>Stephanodiscus</taxon>
    </lineage>
</organism>